<dbReference type="GO" id="GO:0008180">
    <property type="term" value="C:COP9 signalosome"/>
    <property type="evidence" value="ECO:0007669"/>
    <property type="project" value="UniProtKB-KW"/>
</dbReference>
<feature type="compositionally biased region" description="Polar residues" evidence="10">
    <location>
        <begin position="807"/>
        <end position="818"/>
    </location>
</feature>
<evidence type="ECO:0000256" key="7">
    <source>
        <dbReference type="ARBA" id="ARBA00022790"/>
    </source>
</evidence>
<keyword evidence="6" id="KW-0677">Repeat</keyword>
<evidence type="ECO:0000256" key="2">
    <source>
        <dbReference type="ARBA" id="ARBA00004496"/>
    </source>
</evidence>
<dbReference type="GO" id="GO:0003677">
    <property type="term" value="F:DNA binding"/>
    <property type="evidence" value="ECO:0007669"/>
    <property type="project" value="UniProtKB-KW"/>
</dbReference>
<dbReference type="Gene3D" id="1.25.40.570">
    <property type="match status" value="1"/>
</dbReference>
<keyword evidence="7" id="KW-0736">Signalosome</keyword>
<dbReference type="SUPFAM" id="SSF46785">
    <property type="entry name" value="Winged helix' DNA-binding domain"/>
    <property type="match status" value="1"/>
</dbReference>
<dbReference type="Pfam" id="PF25983">
    <property type="entry name" value="COPS2_C"/>
    <property type="match status" value="1"/>
</dbReference>
<dbReference type="PROSITE" id="PS50250">
    <property type="entry name" value="PCI"/>
    <property type="match status" value="1"/>
</dbReference>
<feature type="region of interest" description="Disordered" evidence="10">
    <location>
        <begin position="1"/>
        <end position="23"/>
    </location>
</feature>
<evidence type="ECO:0000256" key="10">
    <source>
        <dbReference type="SAM" id="MobiDB-lite"/>
    </source>
</evidence>
<protein>
    <recommendedName>
        <fullName evidence="4">COP9 signalosome complex subunit 2</fullName>
    </recommendedName>
</protein>
<dbReference type="PROSITE" id="PS51294">
    <property type="entry name" value="HTH_MYB"/>
    <property type="match status" value="2"/>
</dbReference>
<evidence type="ECO:0000313" key="14">
    <source>
        <dbReference type="EMBL" id="CAF1833941.1"/>
    </source>
</evidence>
<dbReference type="PANTHER" id="PTHR10678">
    <property type="entry name" value="26S PROTEASOME NON-ATPASE REGULATORY SUBUNIT 11/COP9 SIGNALOSOME COMPLEX SUBUNIT 2"/>
    <property type="match status" value="1"/>
</dbReference>
<sequence length="835" mass="95803">MASDADMEDYGFEYSDEEPEEQDVDIENQYYNSKGNIETEPEEALSGFAEVVRMEPDKAEWGFKALKQTVKIYYRLGKYREMMDAYREMLTYIKSAVTRNYSEKCINSIMDFVSGSAGQNTGLLQEFYQTTLTALEEAKNERLWFKTNLKLCNIWFDIGEYRRMTKILKELHKSCQKEDGTDDQKKGSQLLEVYAIEIQIYTETKDNKKLKQLYQKALAIKSAIPHPRIMGIIRECGGKMHMAERQWAEAATDFFEAFKNYDEAGNQRRIQCLKYLVLANMLMESEVNPFDGQEAKPYKNDPEILAMTNLVAAYQRNEIIEFEKILKNNRKTIMDDPFIRNYMEDLLKKVRTQVLLKLIKPYTKIGIPFISKELNVPEKDVTELLVSLILDSRIDGHIDEINRYLLRGDSANGRKLHKAVDKWNTQLKSLSISITNRVWMGKVGHDSGSGKDFAIEKTFHKGPWTSAEDQLLIGYVDKHGEGNWNTVQKHSGLSRCGKSCRLRWVNHLRPSLKKGSFTDKEEQRVVELHASMGNKWARMAAQLPGRTDNEIKNFWNTRLKKLQRLGLPIYPDEVREQAMNAAAQNGQNSDHSQESLEPDCLEIPEFDFKYLQLNNYQSVLLRNVPMGNMMKHCSFQPNMYNLIGSPYMSPNRKRVREQETDFLDTGDYATNEQSAQLWNQKQFHVVPESHLLGNATTYSSPPSEPEAEKLELPSFQCFDPPGDWETQHSNPMPAVESDRTLVQSPLTDCPSSGLLESVVYGSSGEKQATNSTDPDSPLLLQSSLFGHIELTPAFENNTETDMFPFGPTSSSERGTSLESGDWIRQLLGEDRDYTK</sequence>
<evidence type="ECO:0000259" key="11">
    <source>
        <dbReference type="PROSITE" id="PS50090"/>
    </source>
</evidence>
<evidence type="ECO:0000259" key="13">
    <source>
        <dbReference type="PROSITE" id="PS51294"/>
    </source>
</evidence>
<accession>A0A816JJJ1</accession>
<feature type="domain" description="Myb-like" evidence="11">
    <location>
        <begin position="509"/>
        <end position="559"/>
    </location>
</feature>
<evidence type="ECO:0000256" key="1">
    <source>
        <dbReference type="ARBA" id="ARBA00004123"/>
    </source>
</evidence>
<dbReference type="AlphaFoldDB" id="A0A816JJJ1"/>
<feature type="domain" description="Myb-like" evidence="11">
    <location>
        <begin position="456"/>
        <end position="508"/>
    </location>
</feature>
<evidence type="ECO:0000256" key="4">
    <source>
        <dbReference type="ARBA" id="ARBA00014879"/>
    </source>
</evidence>
<dbReference type="InterPro" id="IPR017930">
    <property type="entry name" value="Myb_dom"/>
</dbReference>
<feature type="domain" description="PCI" evidence="12">
    <location>
        <begin position="243"/>
        <end position="412"/>
    </location>
</feature>
<dbReference type="PROSITE" id="PS50090">
    <property type="entry name" value="MYB_LIKE"/>
    <property type="match status" value="2"/>
</dbReference>
<dbReference type="InterPro" id="IPR009057">
    <property type="entry name" value="Homeodomain-like_sf"/>
</dbReference>
<evidence type="ECO:0000256" key="6">
    <source>
        <dbReference type="ARBA" id="ARBA00022737"/>
    </source>
</evidence>
<dbReference type="SUPFAM" id="SSF46689">
    <property type="entry name" value="Homeodomain-like"/>
    <property type="match status" value="1"/>
</dbReference>
<dbReference type="InterPro" id="IPR036390">
    <property type="entry name" value="WH_DNA-bd_sf"/>
</dbReference>
<dbReference type="SMART" id="SM00088">
    <property type="entry name" value="PINT"/>
    <property type="match status" value="1"/>
</dbReference>
<gene>
    <name evidence="14" type="ORF">DARMORV10_C04P24530.1</name>
</gene>
<evidence type="ECO:0000259" key="12">
    <source>
        <dbReference type="PROSITE" id="PS50250"/>
    </source>
</evidence>
<feature type="domain" description="HTH myb-type" evidence="13">
    <location>
        <begin position="456"/>
        <end position="508"/>
    </location>
</feature>
<dbReference type="InterPro" id="IPR050871">
    <property type="entry name" value="26S_Proteasome/COP9_Components"/>
</dbReference>
<dbReference type="SMART" id="SM00753">
    <property type="entry name" value="PAM"/>
    <property type="match status" value="1"/>
</dbReference>
<evidence type="ECO:0000256" key="3">
    <source>
        <dbReference type="ARBA" id="ARBA00009318"/>
    </source>
</evidence>
<reference evidence="14" key="1">
    <citation type="submission" date="2021-01" db="EMBL/GenBank/DDBJ databases">
        <authorList>
            <consortium name="Genoscope - CEA"/>
            <person name="William W."/>
        </authorList>
    </citation>
    <scope>NUCLEOTIDE SEQUENCE</scope>
</reference>
<dbReference type="InterPro" id="IPR001005">
    <property type="entry name" value="SANT/Myb"/>
</dbReference>
<dbReference type="GO" id="GO:0005737">
    <property type="term" value="C:cytoplasm"/>
    <property type="evidence" value="ECO:0007669"/>
    <property type="project" value="UniProtKB-SubCell"/>
</dbReference>
<dbReference type="Pfam" id="PF00249">
    <property type="entry name" value="Myb_DNA-binding"/>
    <property type="match status" value="2"/>
</dbReference>
<dbReference type="FunFam" id="1.10.10.60:FF:000001">
    <property type="entry name" value="MYB-related transcription factor"/>
    <property type="match status" value="1"/>
</dbReference>
<comment type="similarity">
    <text evidence="3">Belongs to the CSN2 family.</text>
</comment>
<dbReference type="Gene3D" id="1.10.10.60">
    <property type="entry name" value="Homeodomain-like"/>
    <property type="match status" value="2"/>
</dbReference>
<comment type="subcellular location">
    <subcellularLocation>
        <location evidence="2">Cytoplasm</location>
    </subcellularLocation>
    <subcellularLocation>
        <location evidence="1">Nucleus</location>
    </subcellularLocation>
</comment>
<feature type="domain" description="HTH myb-type" evidence="13">
    <location>
        <begin position="509"/>
        <end position="563"/>
    </location>
</feature>
<evidence type="ECO:0000256" key="5">
    <source>
        <dbReference type="ARBA" id="ARBA00022490"/>
    </source>
</evidence>
<dbReference type="EMBL" id="HG994368">
    <property type="protein sequence ID" value="CAF1833941.1"/>
    <property type="molecule type" value="Genomic_DNA"/>
</dbReference>
<dbReference type="InterPro" id="IPR000717">
    <property type="entry name" value="PCI_dom"/>
</dbReference>
<evidence type="ECO:0000256" key="8">
    <source>
        <dbReference type="ARBA" id="ARBA00023125"/>
    </source>
</evidence>
<dbReference type="InterPro" id="IPR058796">
    <property type="entry name" value="COPS2_C"/>
</dbReference>
<dbReference type="Pfam" id="PF01399">
    <property type="entry name" value="PCI"/>
    <property type="match status" value="1"/>
</dbReference>
<keyword evidence="9" id="KW-0539">Nucleus</keyword>
<proteinExistence type="inferred from homology"/>
<name>A0A816JJJ1_BRANA</name>
<dbReference type="Proteomes" id="UP001295469">
    <property type="component" value="Chromosome C04"/>
</dbReference>
<feature type="region of interest" description="Disordered" evidence="10">
    <location>
        <begin position="797"/>
        <end position="835"/>
    </location>
</feature>
<dbReference type="CDD" id="cd00167">
    <property type="entry name" value="SANT"/>
    <property type="match status" value="2"/>
</dbReference>
<keyword evidence="5" id="KW-0963">Cytoplasm</keyword>
<organism evidence="14">
    <name type="scientific">Brassica napus</name>
    <name type="common">Rape</name>
    <dbReference type="NCBI Taxonomy" id="3708"/>
    <lineage>
        <taxon>Eukaryota</taxon>
        <taxon>Viridiplantae</taxon>
        <taxon>Streptophyta</taxon>
        <taxon>Embryophyta</taxon>
        <taxon>Tracheophyta</taxon>
        <taxon>Spermatophyta</taxon>
        <taxon>Magnoliopsida</taxon>
        <taxon>eudicotyledons</taxon>
        <taxon>Gunneridae</taxon>
        <taxon>Pentapetalae</taxon>
        <taxon>rosids</taxon>
        <taxon>malvids</taxon>
        <taxon>Brassicales</taxon>
        <taxon>Brassicaceae</taxon>
        <taxon>Brassiceae</taxon>
        <taxon>Brassica</taxon>
    </lineage>
</organism>
<keyword evidence="8" id="KW-0238">DNA-binding</keyword>
<dbReference type="SMART" id="SM00717">
    <property type="entry name" value="SANT"/>
    <property type="match status" value="2"/>
</dbReference>
<evidence type="ECO:0000256" key="9">
    <source>
        <dbReference type="ARBA" id="ARBA00023242"/>
    </source>
</evidence>
<dbReference type="FunFam" id="1.25.40.570:FF:000011">
    <property type="entry name" value="COP9 signalosome complex subunit 2"/>
    <property type="match status" value="1"/>
</dbReference>